<evidence type="ECO:0000313" key="3">
    <source>
        <dbReference type="EnsemblMetazoa" id="AEPI007644-PA"/>
    </source>
</evidence>
<dbReference type="EnsemblMetazoa" id="AEPI007644-RA">
    <property type="protein sequence ID" value="AEPI007644-PA"/>
    <property type="gene ID" value="AEPI007644"/>
</dbReference>
<keyword evidence="2" id="KW-1133">Transmembrane helix</keyword>
<evidence type="ECO:0000313" key="4">
    <source>
        <dbReference type="Proteomes" id="UP000075885"/>
    </source>
</evidence>
<sequence>MPQMIACCFWTATGDQECEDIHLFLKYGGKMMVALPMHTYPVFNVCTSQLVINDYHMAIEHYQNMTKSPICQKYLTSNRMNVYETIYNLLTGMWNDANCDACANAVNETATFMNMSSVLERCIAINSADPCEKCADDYQRVQQYYAKLDKEGHGPDRLCFDIADRMNKTRRSWSGTYNCCHDKRHSMVIFSVIASVVCTLPVLFYAVMHLVTVRQEARRISLLSASSGHEDRPQHFSSSRPYHGVLRQPEMERIVETLDGDEDEGAESQESDNESDEGVGGVKKLALLSPDPTEINNLDVKESKLINVSGLDHQMPSQSATCITKVNQPQNCSHDESLLH</sequence>
<reference evidence="4" key="1">
    <citation type="submission" date="2013-03" db="EMBL/GenBank/DDBJ databases">
        <title>The Genome Sequence of Anopheles epiroticus epiroticus2.</title>
        <authorList>
            <consortium name="The Broad Institute Genomics Platform"/>
            <person name="Neafsey D.E."/>
            <person name="Howell P."/>
            <person name="Walker B."/>
            <person name="Young S.K."/>
            <person name="Zeng Q."/>
            <person name="Gargeya S."/>
            <person name="Fitzgerald M."/>
            <person name="Haas B."/>
            <person name="Abouelleil A."/>
            <person name="Allen A.W."/>
            <person name="Alvarado L."/>
            <person name="Arachchi H.M."/>
            <person name="Berlin A.M."/>
            <person name="Chapman S.B."/>
            <person name="Gainer-Dewar J."/>
            <person name="Goldberg J."/>
            <person name="Griggs A."/>
            <person name="Gujja S."/>
            <person name="Hansen M."/>
            <person name="Howarth C."/>
            <person name="Imamovic A."/>
            <person name="Ireland A."/>
            <person name="Larimer J."/>
            <person name="McCowan C."/>
            <person name="Murphy C."/>
            <person name="Pearson M."/>
            <person name="Poon T.W."/>
            <person name="Priest M."/>
            <person name="Roberts A."/>
            <person name="Saif S."/>
            <person name="Shea T."/>
            <person name="Sisk P."/>
            <person name="Sykes S."/>
            <person name="Wortman J."/>
            <person name="Nusbaum C."/>
            <person name="Birren B."/>
        </authorList>
    </citation>
    <scope>NUCLEOTIDE SEQUENCE [LARGE SCALE GENOMIC DNA]</scope>
    <source>
        <strain evidence="4">Epiroticus2</strain>
    </source>
</reference>
<name>A0A182PL27_9DIPT</name>
<evidence type="ECO:0000256" key="2">
    <source>
        <dbReference type="SAM" id="Phobius"/>
    </source>
</evidence>
<dbReference type="InterPro" id="IPR019172">
    <property type="entry name" value="Osteopetrosis-assoc_TM_1"/>
</dbReference>
<keyword evidence="4" id="KW-1185">Reference proteome</keyword>
<evidence type="ECO:0008006" key="5">
    <source>
        <dbReference type="Google" id="ProtNLM"/>
    </source>
</evidence>
<dbReference type="Pfam" id="PF09777">
    <property type="entry name" value="OSTMP1"/>
    <property type="match status" value="1"/>
</dbReference>
<dbReference type="AlphaFoldDB" id="A0A182PL27"/>
<feature type="compositionally biased region" description="Acidic residues" evidence="1">
    <location>
        <begin position="260"/>
        <end position="277"/>
    </location>
</feature>
<organism evidence="3 4">
    <name type="scientific">Anopheles epiroticus</name>
    <dbReference type="NCBI Taxonomy" id="199890"/>
    <lineage>
        <taxon>Eukaryota</taxon>
        <taxon>Metazoa</taxon>
        <taxon>Ecdysozoa</taxon>
        <taxon>Arthropoda</taxon>
        <taxon>Hexapoda</taxon>
        <taxon>Insecta</taxon>
        <taxon>Pterygota</taxon>
        <taxon>Neoptera</taxon>
        <taxon>Endopterygota</taxon>
        <taxon>Diptera</taxon>
        <taxon>Nematocera</taxon>
        <taxon>Culicoidea</taxon>
        <taxon>Culicidae</taxon>
        <taxon>Anophelinae</taxon>
        <taxon>Anopheles</taxon>
    </lineage>
</organism>
<keyword evidence="2" id="KW-0812">Transmembrane</keyword>
<protein>
    <recommendedName>
        <fullName evidence="5">Osteopetrosis-associated transmembrane protein 1</fullName>
    </recommendedName>
</protein>
<evidence type="ECO:0000256" key="1">
    <source>
        <dbReference type="SAM" id="MobiDB-lite"/>
    </source>
</evidence>
<feature type="region of interest" description="Disordered" evidence="1">
    <location>
        <begin position="260"/>
        <end position="280"/>
    </location>
</feature>
<accession>A0A182PL27</accession>
<keyword evidence="2" id="KW-0472">Membrane</keyword>
<dbReference type="Proteomes" id="UP000075885">
    <property type="component" value="Unassembled WGS sequence"/>
</dbReference>
<proteinExistence type="predicted"/>
<dbReference type="VEuPathDB" id="VectorBase:AEPI007644"/>
<dbReference type="GO" id="GO:0005829">
    <property type="term" value="C:cytosol"/>
    <property type="evidence" value="ECO:0007669"/>
    <property type="project" value="TreeGrafter"/>
</dbReference>
<reference evidence="3" key="2">
    <citation type="submission" date="2020-05" db="UniProtKB">
        <authorList>
            <consortium name="EnsemblMetazoa"/>
        </authorList>
    </citation>
    <scope>IDENTIFICATION</scope>
    <source>
        <strain evidence="3">Epiroticus2</strain>
    </source>
</reference>
<dbReference type="PANTHER" id="PTHR15644">
    <property type="entry name" value="OSTEOPETROSIS ASSOCIATED TRANSMEMBRANE PROTEIN 1"/>
    <property type="match status" value="1"/>
</dbReference>
<dbReference type="STRING" id="199890.A0A182PL27"/>
<dbReference type="PANTHER" id="PTHR15644:SF2">
    <property type="entry name" value="OSTEOPETROSIS-ASSOCIATED TRANSMEMBRANE PROTEIN 1"/>
    <property type="match status" value="1"/>
</dbReference>
<feature type="transmembrane region" description="Helical" evidence="2">
    <location>
        <begin position="187"/>
        <end position="211"/>
    </location>
</feature>